<comment type="caution">
    <text evidence="2">The sequence shown here is derived from an EMBL/GenBank/DDBJ whole genome shotgun (WGS) entry which is preliminary data.</text>
</comment>
<keyword evidence="2" id="KW-0347">Helicase</keyword>
<keyword evidence="3" id="KW-1185">Reference proteome</keyword>
<reference evidence="2 3" key="1">
    <citation type="journal article" date="2024" name="BMC Genomics">
        <title>De novo assembly and annotation of Popillia japonica's genome with initial clues to its potential as an invasive pest.</title>
        <authorList>
            <person name="Cucini C."/>
            <person name="Boschi S."/>
            <person name="Funari R."/>
            <person name="Cardaioli E."/>
            <person name="Iannotti N."/>
            <person name="Marturano G."/>
            <person name="Paoli F."/>
            <person name="Bruttini M."/>
            <person name="Carapelli A."/>
            <person name="Frati F."/>
            <person name="Nardi F."/>
        </authorList>
    </citation>
    <scope>NUCLEOTIDE SEQUENCE [LARGE SCALE GENOMIC DNA]</scope>
    <source>
        <strain evidence="2">DMR45628</strain>
    </source>
</reference>
<evidence type="ECO:0000313" key="2">
    <source>
        <dbReference type="EMBL" id="KAK9693515.1"/>
    </source>
</evidence>
<accession>A0AAW1ITZ0</accession>
<dbReference type="EMBL" id="JASPKY010000540">
    <property type="protein sequence ID" value="KAK9693515.1"/>
    <property type="molecule type" value="Genomic_DNA"/>
</dbReference>
<dbReference type="Pfam" id="PF00271">
    <property type="entry name" value="Helicase_C"/>
    <property type="match status" value="1"/>
</dbReference>
<dbReference type="GO" id="GO:0004386">
    <property type="term" value="F:helicase activity"/>
    <property type="evidence" value="ECO:0007669"/>
    <property type="project" value="UniProtKB-KW"/>
</dbReference>
<dbReference type="Gene3D" id="3.40.50.300">
    <property type="entry name" value="P-loop containing nucleotide triphosphate hydrolases"/>
    <property type="match status" value="2"/>
</dbReference>
<keyword evidence="2" id="KW-0067">ATP-binding</keyword>
<dbReference type="PANTHER" id="PTHR18934">
    <property type="entry name" value="ATP-DEPENDENT RNA HELICASE"/>
    <property type="match status" value="1"/>
</dbReference>
<keyword evidence="2" id="KW-0378">Hydrolase</keyword>
<dbReference type="Proteomes" id="UP001458880">
    <property type="component" value="Unassembled WGS sequence"/>
</dbReference>
<dbReference type="CDD" id="cd18791">
    <property type="entry name" value="SF2_C_RHA"/>
    <property type="match status" value="1"/>
</dbReference>
<evidence type="ECO:0000313" key="3">
    <source>
        <dbReference type="Proteomes" id="UP001458880"/>
    </source>
</evidence>
<dbReference type="InterPro" id="IPR001650">
    <property type="entry name" value="Helicase_C-like"/>
</dbReference>
<dbReference type="SUPFAM" id="SSF52540">
    <property type="entry name" value="P-loop containing nucleoside triphosphate hydrolases"/>
    <property type="match status" value="1"/>
</dbReference>
<keyword evidence="2" id="KW-0547">Nucleotide-binding</keyword>
<dbReference type="PANTHER" id="PTHR18934:SF113">
    <property type="entry name" value="ATP-DEPENDENT RNA HELICASE TDRD9"/>
    <property type="match status" value="1"/>
</dbReference>
<dbReference type="InterPro" id="IPR027417">
    <property type="entry name" value="P-loop_NTPase"/>
</dbReference>
<protein>
    <submittedName>
        <fullName evidence="2">Helicase conserved C-terminal domain</fullName>
    </submittedName>
</protein>
<dbReference type="PROSITE" id="PS51194">
    <property type="entry name" value="HELICASE_CTER"/>
    <property type="match status" value="1"/>
</dbReference>
<feature type="domain" description="Helicase C-terminal" evidence="1">
    <location>
        <begin position="95"/>
        <end position="232"/>
    </location>
</feature>
<evidence type="ECO:0000259" key="1">
    <source>
        <dbReference type="PROSITE" id="PS51194"/>
    </source>
</evidence>
<dbReference type="AlphaFoldDB" id="A0AAW1ITZ0"/>
<sequence>MDFLLVLIRKFLYTNSVNTKVILMSATIDTEKFQNYFKTNCADIDIYPPTLHILKESKFDNQLFYIDQLSSLGKIPNFSIAEPRIDKSLYDMLLRLIKIFDRLDKKDVITNRNIVGSVLVFLPGIYEIEEAYNYLTSSNNPRAGTSDSVQWYILPLHSSITNEEQRKAFTPPQPGFRKIILSTNIAESSITVPDITYEREWTEILCSIFHYENLLRECLQLPWYRICQILKN</sequence>
<proteinExistence type="predicted"/>
<dbReference type="GO" id="GO:0003723">
    <property type="term" value="F:RNA binding"/>
    <property type="evidence" value="ECO:0007669"/>
    <property type="project" value="TreeGrafter"/>
</dbReference>
<organism evidence="2 3">
    <name type="scientific">Popillia japonica</name>
    <name type="common">Japanese beetle</name>
    <dbReference type="NCBI Taxonomy" id="7064"/>
    <lineage>
        <taxon>Eukaryota</taxon>
        <taxon>Metazoa</taxon>
        <taxon>Ecdysozoa</taxon>
        <taxon>Arthropoda</taxon>
        <taxon>Hexapoda</taxon>
        <taxon>Insecta</taxon>
        <taxon>Pterygota</taxon>
        <taxon>Neoptera</taxon>
        <taxon>Endopterygota</taxon>
        <taxon>Coleoptera</taxon>
        <taxon>Polyphaga</taxon>
        <taxon>Scarabaeiformia</taxon>
        <taxon>Scarabaeidae</taxon>
        <taxon>Rutelinae</taxon>
        <taxon>Popillia</taxon>
    </lineage>
</organism>
<name>A0AAW1ITZ0_POPJA</name>
<gene>
    <name evidence="2" type="ORF">QE152_g34137</name>
</gene>